<organism evidence="3 4">
    <name type="scientific">Actinoallomurus vinaceus</name>
    <dbReference type="NCBI Taxonomy" id="1080074"/>
    <lineage>
        <taxon>Bacteria</taxon>
        <taxon>Bacillati</taxon>
        <taxon>Actinomycetota</taxon>
        <taxon>Actinomycetes</taxon>
        <taxon>Streptosporangiales</taxon>
        <taxon>Thermomonosporaceae</taxon>
        <taxon>Actinoallomurus</taxon>
    </lineage>
</organism>
<dbReference type="Pfam" id="PF13581">
    <property type="entry name" value="HATPase_c_2"/>
    <property type="match status" value="1"/>
</dbReference>
<gene>
    <name evidence="3" type="ORF">GCM10023196_053560</name>
</gene>
<keyword evidence="1" id="KW-0808">Transferase</keyword>
<feature type="domain" description="Histidine kinase/HSP90-like ATPase" evidence="2">
    <location>
        <begin position="17"/>
        <end position="128"/>
    </location>
</feature>
<dbReference type="Proteomes" id="UP001501442">
    <property type="component" value="Unassembled WGS sequence"/>
</dbReference>
<keyword evidence="4" id="KW-1185">Reference proteome</keyword>
<dbReference type="InterPro" id="IPR050267">
    <property type="entry name" value="Anti-sigma-factor_SerPK"/>
</dbReference>
<accession>A0ABP8UEB4</accession>
<name>A0ABP8UEB4_9ACTN</name>
<dbReference type="PANTHER" id="PTHR35526">
    <property type="entry name" value="ANTI-SIGMA-F FACTOR RSBW-RELATED"/>
    <property type="match status" value="1"/>
</dbReference>
<dbReference type="InterPro" id="IPR003594">
    <property type="entry name" value="HATPase_dom"/>
</dbReference>
<dbReference type="Gene3D" id="3.30.565.10">
    <property type="entry name" value="Histidine kinase-like ATPase, C-terminal domain"/>
    <property type="match status" value="1"/>
</dbReference>
<sequence>MGQTVTEPIGADTLTINAVPEQASKARAFARATLRRYGCSPNSIDNGELIVSELTTNAINAAPGQKIEISLFPVGELIAIYVYDPTDDLPKQKTVGPGDETGRGIPIVKYCSRRSGVFKSVSGGKVVWAMMERYS</sequence>
<evidence type="ECO:0000259" key="2">
    <source>
        <dbReference type="Pfam" id="PF13581"/>
    </source>
</evidence>
<dbReference type="CDD" id="cd16936">
    <property type="entry name" value="HATPase_RsbW-like"/>
    <property type="match status" value="1"/>
</dbReference>
<comment type="caution">
    <text evidence="3">The sequence shown here is derived from an EMBL/GenBank/DDBJ whole genome shotgun (WGS) entry which is preliminary data.</text>
</comment>
<proteinExistence type="predicted"/>
<protein>
    <recommendedName>
        <fullName evidence="2">Histidine kinase/HSP90-like ATPase domain-containing protein</fullName>
    </recommendedName>
</protein>
<evidence type="ECO:0000313" key="3">
    <source>
        <dbReference type="EMBL" id="GAA4629988.1"/>
    </source>
</evidence>
<keyword evidence="1" id="KW-0418">Kinase</keyword>
<dbReference type="RefSeq" id="WP_345433754.1">
    <property type="nucleotide sequence ID" value="NZ_BAABHK010000007.1"/>
</dbReference>
<evidence type="ECO:0000256" key="1">
    <source>
        <dbReference type="ARBA" id="ARBA00022527"/>
    </source>
</evidence>
<evidence type="ECO:0000313" key="4">
    <source>
        <dbReference type="Proteomes" id="UP001501442"/>
    </source>
</evidence>
<dbReference type="InterPro" id="IPR036890">
    <property type="entry name" value="HATPase_C_sf"/>
</dbReference>
<dbReference type="EMBL" id="BAABHK010000007">
    <property type="protein sequence ID" value="GAA4629988.1"/>
    <property type="molecule type" value="Genomic_DNA"/>
</dbReference>
<dbReference type="SUPFAM" id="SSF55874">
    <property type="entry name" value="ATPase domain of HSP90 chaperone/DNA topoisomerase II/histidine kinase"/>
    <property type="match status" value="1"/>
</dbReference>
<dbReference type="PANTHER" id="PTHR35526:SF3">
    <property type="entry name" value="ANTI-SIGMA-F FACTOR RSBW"/>
    <property type="match status" value="1"/>
</dbReference>
<keyword evidence="1" id="KW-0723">Serine/threonine-protein kinase</keyword>
<reference evidence="4" key="1">
    <citation type="journal article" date="2019" name="Int. J. Syst. Evol. Microbiol.">
        <title>The Global Catalogue of Microorganisms (GCM) 10K type strain sequencing project: providing services to taxonomists for standard genome sequencing and annotation.</title>
        <authorList>
            <consortium name="The Broad Institute Genomics Platform"/>
            <consortium name="The Broad Institute Genome Sequencing Center for Infectious Disease"/>
            <person name="Wu L."/>
            <person name="Ma J."/>
        </authorList>
    </citation>
    <scope>NUCLEOTIDE SEQUENCE [LARGE SCALE GENOMIC DNA]</scope>
    <source>
        <strain evidence="4">JCM 17939</strain>
    </source>
</reference>